<dbReference type="HAMAP" id="MF_00052_B">
    <property type="entry name" value="RNase_HII_B"/>
    <property type="match status" value="1"/>
</dbReference>
<dbReference type="InterPro" id="IPR024567">
    <property type="entry name" value="RNase_HII/HIII_dom"/>
</dbReference>
<comment type="cofactor">
    <cofactor evidence="14 15">
        <name>Mn(2+)</name>
        <dbReference type="ChEBI" id="CHEBI:29035"/>
    </cofactor>
    <cofactor evidence="14 15">
        <name>Mg(2+)</name>
        <dbReference type="ChEBI" id="CHEBI:18420"/>
    </cofactor>
    <text evidence="14 15">Manganese or magnesium. Binds 1 divalent metal ion per monomer in the absence of substrate. May bind a second metal ion after substrate binding.</text>
</comment>
<dbReference type="GO" id="GO:0030145">
    <property type="term" value="F:manganese ion binding"/>
    <property type="evidence" value="ECO:0007669"/>
    <property type="project" value="UniProtKB-UniRule"/>
</dbReference>
<evidence type="ECO:0000256" key="11">
    <source>
        <dbReference type="ARBA" id="ARBA00022759"/>
    </source>
</evidence>
<dbReference type="Proteomes" id="UP000037600">
    <property type="component" value="Unassembled WGS sequence"/>
</dbReference>
<reference evidence="18 19" key="1">
    <citation type="submission" date="2015-04" db="EMBL/GenBank/DDBJ databases">
        <title>Draft Genome Sequence of the Novel Agar-Digesting Marine Bacterium Q1.</title>
        <authorList>
            <person name="Li Y."/>
            <person name="Li D."/>
            <person name="Chen G."/>
            <person name="Du Z."/>
        </authorList>
    </citation>
    <scope>NUCLEOTIDE SEQUENCE [LARGE SCALE GENOMIC DNA]</scope>
    <source>
        <strain evidence="18 19">Q1</strain>
    </source>
</reference>
<dbReference type="InterPro" id="IPR012337">
    <property type="entry name" value="RNaseH-like_sf"/>
</dbReference>
<evidence type="ECO:0000313" key="19">
    <source>
        <dbReference type="Proteomes" id="UP000037600"/>
    </source>
</evidence>
<dbReference type="Gene3D" id="3.30.420.10">
    <property type="entry name" value="Ribonuclease H-like superfamily/Ribonuclease H"/>
    <property type="match status" value="1"/>
</dbReference>
<comment type="subcellular location">
    <subcellularLocation>
        <location evidence="4 14">Cytoplasm</location>
    </subcellularLocation>
</comment>
<evidence type="ECO:0000256" key="15">
    <source>
        <dbReference type="PROSITE-ProRule" id="PRU01319"/>
    </source>
</evidence>
<evidence type="ECO:0000256" key="4">
    <source>
        <dbReference type="ARBA" id="ARBA00004496"/>
    </source>
</evidence>
<keyword evidence="9 14" id="KW-0540">Nuclease</keyword>
<comment type="caution">
    <text evidence="18">The sequence shown here is derived from an EMBL/GenBank/DDBJ whole genome shotgun (WGS) entry which is preliminary data.</text>
</comment>
<dbReference type="InterPro" id="IPR022898">
    <property type="entry name" value="RNase_HII"/>
</dbReference>
<dbReference type="STRING" id="1513271.XM47_08755"/>
<dbReference type="EMBL" id="LAZL01000011">
    <property type="protein sequence ID" value="KMT65435.1"/>
    <property type="molecule type" value="Genomic_DNA"/>
</dbReference>
<dbReference type="GO" id="GO:0005737">
    <property type="term" value="C:cytoplasm"/>
    <property type="evidence" value="ECO:0007669"/>
    <property type="project" value="UniProtKB-SubCell"/>
</dbReference>
<feature type="binding site" evidence="14 15">
    <location>
        <position position="21"/>
    </location>
    <ligand>
        <name>a divalent metal cation</name>
        <dbReference type="ChEBI" id="CHEBI:60240"/>
    </ligand>
</feature>
<evidence type="ECO:0000256" key="16">
    <source>
        <dbReference type="RuleBase" id="RU003515"/>
    </source>
</evidence>
<evidence type="ECO:0000256" key="7">
    <source>
        <dbReference type="ARBA" id="ARBA00019179"/>
    </source>
</evidence>
<evidence type="ECO:0000259" key="17">
    <source>
        <dbReference type="PROSITE" id="PS51975"/>
    </source>
</evidence>
<dbReference type="NCBIfam" id="NF000594">
    <property type="entry name" value="PRK00015.1-1"/>
    <property type="match status" value="1"/>
</dbReference>
<dbReference type="PANTHER" id="PTHR10954:SF18">
    <property type="entry name" value="RIBONUCLEASE HII"/>
    <property type="match status" value="1"/>
</dbReference>
<dbReference type="GO" id="GO:0006298">
    <property type="term" value="P:mismatch repair"/>
    <property type="evidence" value="ECO:0007669"/>
    <property type="project" value="TreeGrafter"/>
</dbReference>
<evidence type="ECO:0000256" key="10">
    <source>
        <dbReference type="ARBA" id="ARBA00022723"/>
    </source>
</evidence>
<evidence type="ECO:0000256" key="5">
    <source>
        <dbReference type="ARBA" id="ARBA00007383"/>
    </source>
</evidence>
<dbReference type="GO" id="GO:0003723">
    <property type="term" value="F:RNA binding"/>
    <property type="evidence" value="ECO:0007669"/>
    <property type="project" value="UniProtKB-UniRule"/>
</dbReference>
<keyword evidence="11 14" id="KW-0255">Endonuclease</keyword>
<dbReference type="FunFam" id="3.30.420.10:FF:000006">
    <property type="entry name" value="Ribonuclease HII"/>
    <property type="match status" value="1"/>
</dbReference>
<dbReference type="SUPFAM" id="SSF53098">
    <property type="entry name" value="Ribonuclease H-like"/>
    <property type="match status" value="1"/>
</dbReference>
<dbReference type="GO" id="GO:0032299">
    <property type="term" value="C:ribonuclease H2 complex"/>
    <property type="evidence" value="ECO:0007669"/>
    <property type="project" value="TreeGrafter"/>
</dbReference>
<accession>A0A0J8GRI3</accession>
<dbReference type="AlphaFoldDB" id="A0A0J8GRI3"/>
<evidence type="ECO:0000256" key="2">
    <source>
        <dbReference type="ARBA" id="ARBA00001946"/>
    </source>
</evidence>
<feature type="binding site" evidence="14 15">
    <location>
        <position position="112"/>
    </location>
    <ligand>
        <name>a divalent metal cation</name>
        <dbReference type="ChEBI" id="CHEBI:60240"/>
    </ligand>
</feature>
<keyword evidence="19" id="KW-1185">Reference proteome</keyword>
<dbReference type="RefSeq" id="WP_048691694.1">
    <property type="nucleotide sequence ID" value="NZ_KQ130488.1"/>
</dbReference>
<feature type="domain" description="RNase H type-2" evidence="17">
    <location>
        <begin position="14"/>
        <end position="203"/>
    </location>
</feature>
<evidence type="ECO:0000256" key="13">
    <source>
        <dbReference type="ARBA" id="ARBA00023211"/>
    </source>
</evidence>
<sequence>MQTELDFNQVNQSQIVAGVDEVGRGPLVGCVVAAAVILDPNQPIVGLRDSKKLSEKKRIAFEAEIKQKALAWHVAVATPEEIDEINILQASLLAMKRAVEGLKIKPELALVDGNKLPKLDMPAEAIIKGDDLIPAISAASILAKEHRDREMKALAVKHPEYQFEKHKGYPTALHLAKIDEHGIIAEHRKSFKPVKKIIERDQNV</sequence>
<dbReference type="NCBIfam" id="NF000596">
    <property type="entry name" value="PRK00015.1-4"/>
    <property type="match status" value="1"/>
</dbReference>
<keyword evidence="12 14" id="KW-0378">Hydrolase</keyword>
<proteinExistence type="inferred from homology"/>
<evidence type="ECO:0000256" key="9">
    <source>
        <dbReference type="ARBA" id="ARBA00022722"/>
    </source>
</evidence>
<gene>
    <name evidence="14 18" type="primary">rnhB</name>
    <name evidence="18" type="ORF">XM47_08755</name>
</gene>
<keyword evidence="10 14" id="KW-0479">Metal-binding</keyword>
<evidence type="ECO:0000256" key="12">
    <source>
        <dbReference type="ARBA" id="ARBA00022801"/>
    </source>
</evidence>
<dbReference type="InterPro" id="IPR001352">
    <property type="entry name" value="RNase_HII/HIII"/>
</dbReference>
<evidence type="ECO:0000256" key="3">
    <source>
        <dbReference type="ARBA" id="ARBA00004065"/>
    </source>
</evidence>
<dbReference type="NCBIfam" id="NF000595">
    <property type="entry name" value="PRK00015.1-3"/>
    <property type="match status" value="1"/>
</dbReference>
<comment type="function">
    <text evidence="3 14 16">Endonuclease that specifically degrades the RNA of RNA-DNA hybrids.</text>
</comment>
<evidence type="ECO:0000256" key="8">
    <source>
        <dbReference type="ARBA" id="ARBA00022490"/>
    </source>
</evidence>
<organism evidence="18 19">
    <name type="scientific">Catenovulum maritimum</name>
    <dbReference type="NCBI Taxonomy" id="1513271"/>
    <lineage>
        <taxon>Bacteria</taxon>
        <taxon>Pseudomonadati</taxon>
        <taxon>Pseudomonadota</taxon>
        <taxon>Gammaproteobacteria</taxon>
        <taxon>Alteromonadales</taxon>
        <taxon>Alteromonadaceae</taxon>
        <taxon>Catenovulum</taxon>
    </lineage>
</organism>
<evidence type="ECO:0000256" key="14">
    <source>
        <dbReference type="HAMAP-Rule" id="MF_00052"/>
    </source>
</evidence>
<protein>
    <recommendedName>
        <fullName evidence="7 14">Ribonuclease HII</fullName>
        <shortName evidence="14">RNase HII</shortName>
        <ecNumber evidence="6 14">3.1.26.4</ecNumber>
    </recommendedName>
</protein>
<dbReference type="EC" id="3.1.26.4" evidence="6 14"/>
<dbReference type="PROSITE" id="PS51975">
    <property type="entry name" value="RNASE_H_2"/>
    <property type="match status" value="1"/>
</dbReference>
<dbReference type="GO" id="GO:0004523">
    <property type="term" value="F:RNA-DNA hybrid ribonuclease activity"/>
    <property type="evidence" value="ECO:0007669"/>
    <property type="project" value="UniProtKB-UniRule"/>
</dbReference>
<dbReference type="CDD" id="cd07182">
    <property type="entry name" value="RNase_HII_bacteria_HII_like"/>
    <property type="match status" value="1"/>
</dbReference>
<keyword evidence="13 14" id="KW-0464">Manganese</keyword>
<dbReference type="InterPro" id="IPR036397">
    <property type="entry name" value="RNaseH_sf"/>
</dbReference>
<dbReference type="OrthoDB" id="9803420at2"/>
<comment type="cofactor">
    <cofactor evidence="2">
        <name>Mg(2+)</name>
        <dbReference type="ChEBI" id="CHEBI:18420"/>
    </cofactor>
</comment>
<dbReference type="GO" id="GO:0043137">
    <property type="term" value="P:DNA replication, removal of RNA primer"/>
    <property type="evidence" value="ECO:0007669"/>
    <property type="project" value="TreeGrafter"/>
</dbReference>
<name>A0A0J8GRI3_9ALTE</name>
<evidence type="ECO:0000313" key="18">
    <source>
        <dbReference type="EMBL" id="KMT65435.1"/>
    </source>
</evidence>
<dbReference type="Pfam" id="PF01351">
    <property type="entry name" value="RNase_HII"/>
    <property type="match status" value="1"/>
</dbReference>
<comment type="catalytic activity">
    <reaction evidence="1 14 15 16">
        <text>Endonucleolytic cleavage to 5'-phosphomonoester.</text>
        <dbReference type="EC" id="3.1.26.4"/>
    </reaction>
</comment>
<dbReference type="PATRIC" id="fig|1513271.3.peg.1785"/>
<evidence type="ECO:0000256" key="6">
    <source>
        <dbReference type="ARBA" id="ARBA00012180"/>
    </source>
</evidence>
<dbReference type="PANTHER" id="PTHR10954">
    <property type="entry name" value="RIBONUCLEASE H2 SUBUNIT A"/>
    <property type="match status" value="1"/>
</dbReference>
<feature type="binding site" evidence="14 15">
    <location>
        <position position="20"/>
    </location>
    <ligand>
        <name>a divalent metal cation</name>
        <dbReference type="ChEBI" id="CHEBI:60240"/>
    </ligand>
</feature>
<comment type="similarity">
    <text evidence="5 14 16">Belongs to the RNase HII family.</text>
</comment>
<keyword evidence="8 14" id="KW-0963">Cytoplasm</keyword>
<evidence type="ECO:0000256" key="1">
    <source>
        <dbReference type="ARBA" id="ARBA00000077"/>
    </source>
</evidence>